<dbReference type="PROSITE" id="PS51186">
    <property type="entry name" value="GNAT"/>
    <property type="match status" value="1"/>
</dbReference>
<gene>
    <name evidence="4" type="ORF">H8K26_01335</name>
</gene>
<sequence>MSLQIRLMREQDIAAVFGVQTQAYVSAMVEAESIFHARLRAAPATCWVAEDAAVGVCAYLMAYPSSSGKISSLGSDFDPARDADSLYLHDLAVGTAMHGRGVGVRLVEHAQAYALSAGWTTMHLVSVQSTKAFWQKQGFVEVTALSPEQTSALMTYSGLAHYCVKQL</sequence>
<evidence type="ECO:0000313" key="4">
    <source>
        <dbReference type="EMBL" id="MBC3810070.1"/>
    </source>
</evidence>
<keyword evidence="2" id="KW-0012">Acyltransferase</keyword>
<name>A0ABR6XBY0_9BURK</name>
<comment type="caution">
    <text evidence="4">The sequence shown here is derived from an EMBL/GenBank/DDBJ whole genome shotgun (WGS) entry which is preliminary data.</text>
</comment>
<dbReference type="InterPro" id="IPR016181">
    <property type="entry name" value="Acyl_CoA_acyltransferase"/>
</dbReference>
<dbReference type="Gene3D" id="3.40.630.30">
    <property type="match status" value="1"/>
</dbReference>
<reference evidence="4 5" key="1">
    <citation type="submission" date="2020-08" db="EMBL/GenBank/DDBJ databases">
        <title>Novel species isolated from subtropical streams in China.</title>
        <authorList>
            <person name="Lu H."/>
        </authorList>
    </citation>
    <scope>NUCLEOTIDE SEQUENCE [LARGE SCALE GENOMIC DNA]</scope>
    <source>
        <strain evidence="4 5">CCTCC AB 2015119</strain>
    </source>
</reference>
<keyword evidence="5" id="KW-1185">Reference proteome</keyword>
<dbReference type="CDD" id="cd04301">
    <property type="entry name" value="NAT_SF"/>
    <property type="match status" value="1"/>
</dbReference>
<evidence type="ECO:0000313" key="5">
    <source>
        <dbReference type="Proteomes" id="UP000637632"/>
    </source>
</evidence>
<evidence type="ECO:0000259" key="3">
    <source>
        <dbReference type="PROSITE" id="PS51186"/>
    </source>
</evidence>
<keyword evidence="1" id="KW-0808">Transferase</keyword>
<dbReference type="InterPro" id="IPR050832">
    <property type="entry name" value="Bact_Acetyltransf"/>
</dbReference>
<dbReference type="SUPFAM" id="SSF55729">
    <property type="entry name" value="Acyl-CoA N-acyltransferases (Nat)"/>
    <property type="match status" value="1"/>
</dbReference>
<dbReference type="PANTHER" id="PTHR43877">
    <property type="entry name" value="AMINOALKYLPHOSPHONATE N-ACETYLTRANSFERASE-RELATED-RELATED"/>
    <property type="match status" value="1"/>
</dbReference>
<organism evidence="4 5">
    <name type="scientific">Undibacterium aquatile</name>
    <dbReference type="NCBI Taxonomy" id="1537398"/>
    <lineage>
        <taxon>Bacteria</taxon>
        <taxon>Pseudomonadati</taxon>
        <taxon>Pseudomonadota</taxon>
        <taxon>Betaproteobacteria</taxon>
        <taxon>Burkholderiales</taxon>
        <taxon>Oxalobacteraceae</taxon>
        <taxon>Undibacterium</taxon>
    </lineage>
</organism>
<dbReference type="InterPro" id="IPR000182">
    <property type="entry name" value="GNAT_dom"/>
</dbReference>
<dbReference type="Pfam" id="PF00583">
    <property type="entry name" value="Acetyltransf_1"/>
    <property type="match status" value="1"/>
</dbReference>
<dbReference type="Proteomes" id="UP000637632">
    <property type="component" value="Unassembled WGS sequence"/>
</dbReference>
<accession>A0ABR6XBY0</accession>
<proteinExistence type="predicted"/>
<dbReference type="EMBL" id="JACOFT010000001">
    <property type="protein sequence ID" value="MBC3810070.1"/>
    <property type="molecule type" value="Genomic_DNA"/>
</dbReference>
<dbReference type="RefSeq" id="WP_190476799.1">
    <property type="nucleotide sequence ID" value="NZ_JACOFT010000001.1"/>
</dbReference>
<protein>
    <submittedName>
        <fullName evidence="4">GNAT family N-acetyltransferase</fullName>
    </submittedName>
</protein>
<evidence type="ECO:0000256" key="1">
    <source>
        <dbReference type="ARBA" id="ARBA00022679"/>
    </source>
</evidence>
<feature type="domain" description="N-acetyltransferase" evidence="3">
    <location>
        <begin position="3"/>
        <end position="167"/>
    </location>
</feature>
<evidence type="ECO:0000256" key="2">
    <source>
        <dbReference type="ARBA" id="ARBA00023315"/>
    </source>
</evidence>